<comment type="caution">
    <text evidence="1">The sequence shown here is derived from an EMBL/GenBank/DDBJ whole genome shotgun (WGS) entry which is preliminary data.</text>
</comment>
<accession>A0A2K3K8Q3</accession>
<evidence type="ECO:0000313" key="2">
    <source>
        <dbReference type="Proteomes" id="UP000236291"/>
    </source>
</evidence>
<dbReference type="Proteomes" id="UP000236291">
    <property type="component" value="Unassembled WGS sequence"/>
</dbReference>
<reference evidence="1 2" key="1">
    <citation type="journal article" date="2014" name="Am. J. Bot.">
        <title>Genome assembly and annotation for red clover (Trifolium pratense; Fabaceae).</title>
        <authorList>
            <person name="Istvanek J."/>
            <person name="Jaros M."/>
            <person name="Krenek A."/>
            <person name="Repkova J."/>
        </authorList>
    </citation>
    <scope>NUCLEOTIDE SEQUENCE [LARGE SCALE GENOMIC DNA]</scope>
    <source>
        <strain evidence="2">cv. Tatra</strain>
        <tissue evidence="1">Young leaves</tissue>
    </source>
</reference>
<gene>
    <name evidence="1" type="ORF">L195_g061256</name>
</gene>
<evidence type="ECO:0000313" key="1">
    <source>
        <dbReference type="EMBL" id="PNX62667.1"/>
    </source>
</evidence>
<dbReference type="AlphaFoldDB" id="A0A2K3K8Q3"/>
<reference evidence="1 2" key="2">
    <citation type="journal article" date="2017" name="Front. Plant Sci.">
        <title>Gene Classification and Mining of Molecular Markers Useful in Red Clover (Trifolium pratense) Breeding.</title>
        <authorList>
            <person name="Istvanek J."/>
            <person name="Dluhosova J."/>
            <person name="Dluhos P."/>
            <person name="Patkova L."/>
            <person name="Nedelnik J."/>
            <person name="Repkova J."/>
        </authorList>
    </citation>
    <scope>NUCLEOTIDE SEQUENCE [LARGE SCALE GENOMIC DNA]</scope>
    <source>
        <strain evidence="2">cv. Tatra</strain>
        <tissue evidence="1">Young leaves</tissue>
    </source>
</reference>
<sequence length="82" mass="9648">KKKLSEDYYYEEYENERLSGEASKAEALNLEEEGDRRDSRVLAEDEAIWKDFRAQFDAISCFSVVRIGTKERSHPMKKYGSF</sequence>
<proteinExistence type="predicted"/>
<organism evidence="1 2">
    <name type="scientific">Trifolium pratense</name>
    <name type="common">Red clover</name>
    <dbReference type="NCBI Taxonomy" id="57577"/>
    <lineage>
        <taxon>Eukaryota</taxon>
        <taxon>Viridiplantae</taxon>
        <taxon>Streptophyta</taxon>
        <taxon>Embryophyta</taxon>
        <taxon>Tracheophyta</taxon>
        <taxon>Spermatophyta</taxon>
        <taxon>Magnoliopsida</taxon>
        <taxon>eudicotyledons</taxon>
        <taxon>Gunneridae</taxon>
        <taxon>Pentapetalae</taxon>
        <taxon>rosids</taxon>
        <taxon>fabids</taxon>
        <taxon>Fabales</taxon>
        <taxon>Fabaceae</taxon>
        <taxon>Papilionoideae</taxon>
        <taxon>50 kb inversion clade</taxon>
        <taxon>NPAAA clade</taxon>
        <taxon>Hologalegina</taxon>
        <taxon>IRL clade</taxon>
        <taxon>Trifolieae</taxon>
        <taxon>Trifolium</taxon>
    </lineage>
</organism>
<dbReference type="EMBL" id="ASHM01149499">
    <property type="protein sequence ID" value="PNX62667.1"/>
    <property type="molecule type" value="Genomic_DNA"/>
</dbReference>
<name>A0A2K3K8Q3_TRIPR</name>
<feature type="non-terminal residue" evidence="1">
    <location>
        <position position="1"/>
    </location>
</feature>
<protein>
    <submittedName>
        <fullName evidence="1">Uncharacterized protein</fullName>
    </submittedName>
</protein>